<evidence type="ECO:0000256" key="2">
    <source>
        <dbReference type="ARBA" id="ARBA00006967"/>
    </source>
</evidence>
<proteinExistence type="inferred from homology"/>
<dbReference type="FunFam" id="6.10.140.2200:FF:000001">
    <property type="entry name" value="Cbp/p300-interacting transactivator 2 isoform 1"/>
    <property type="match status" value="1"/>
</dbReference>
<dbReference type="Gene3D" id="6.10.140.2200">
    <property type="match status" value="1"/>
</dbReference>
<dbReference type="GO" id="GO:0005634">
    <property type="term" value="C:nucleus"/>
    <property type="evidence" value="ECO:0007669"/>
    <property type="project" value="UniProtKB-SubCell"/>
</dbReference>
<dbReference type="OrthoDB" id="8939897at2759"/>
<keyword evidence="4" id="KW-0010">Activator</keyword>
<dbReference type="GO" id="GO:0003713">
    <property type="term" value="F:transcription coactivator activity"/>
    <property type="evidence" value="ECO:0007669"/>
    <property type="project" value="TreeGrafter"/>
</dbReference>
<dbReference type="PANTHER" id="PTHR17045:SF5">
    <property type="entry name" value="CBP_P300-INTERACTING TRANSACTIVATOR 4"/>
    <property type="match status" value="1"/>
</dbReference>
<comment type="similarity">
    <text evidence="2">Belongs to the CITED family.</text>
</comment>
<keyword evidence="6" id="KW-0539">Nucleus</keyword>
<keyword evidence="10" id="KW-1185">Reference proteome</keyword>
<keyword evidence="3" id="KW-0805">Transcription regulation</keyword>
<dbReference type="Proteomes" id="UP000694569">
    <property type="component" value="Unplaced"/>
</dbReference>
<evidence type="ECO:0000256" key="8">
    <source>
        <dbReference type="ARBA" id="ARBA00059186"/>
    </source>
</evidence>
<dbReference type="AlphaFoldDB" id="A0A8C5LUK0"/>
<reference evidence="9" key="1">
    <citation type="submission" date="2025-08" db="UniProtKB">
        <authorList>
            <consortium name="Ensembl"/>
        </authorList>
    </citation>
    <scope>IDENTIFICATION</scope>
</reference>
<name>A0A8C5LUK0_9ANUR</name>
<organism evidence="9 10">
    <name type="scientific">Leptobrachium leishanense</name>
    <name type="common">Leishan spiny toad</name>
    <dbReference type="NCBI Taxonomy" id="445787"/>
    <lineage>
        <taxon>Eukaryota</taxon>
        <taxon>Metazoa</taxon>
        <taxon>Chordata</taxon>
        <taxon>Craniata</taxon>
        <taxon>Vertebrata</taxon>
        <taxon>Euteleostomi</taxon>
        <taxon>Amphibia</taxon>
        <taxon>Batrachia</taxon>
        <taxon>Anura</taxon>
        <taxon>Pelobatoidea</taxon>
        <taxon>Megophryidae</taxon>
        <taxon>Leptobrachium</taxon>
    </lineage>
</organism>
<evidence type="ECO:0000256" key="4">
    <source>
        <dbReference type="ARBA" id="ARBA00023159"/>
    </source>
</evidence>
<protein>
    <recommendedName>
        <fullName evidence="7">Cbp/p300-interacting transactivator 2</fullName>
    </recommendedName>
</protein>
<reference evidence="9" key="2">
    <citation type="submission" date="2025-09" db="UniProtKB">
        <authorList>
            <consortium name="Ensembl"/>
        </authorList>
    </citation>
    <scope>IDENTIFICATION</scope>
</reference>
<dbReference type="PANTHER" id="PTHR17045">
    <property type="entry name" value="MELANOCYTE SPECIFIC GENE RELATED CITED"/>
    <property type="match status" value="1"/>
</dbReference>
<dbReference type="Pfam" id="PF04487">
    <property type="entry name" value="CITED"/>
    <property type="match status" value="1"/>
</dbReference>
<sequence length="182" mass="20565">MVMADPMLMPVMHGGHPNYIVSMNTMQAPPVHQPRTITSGTMMQYGAIHSEGNLRARMGMHQHMQPHMMYQGQAQSYIGTQQLMATMHLQKLNTQYQGHPMMSNTGFTNGHPNYRMAPNHHQPMPTLNVIDADLVDEEVLTSLVVELGLDQIHELPELYLGHNEVEFILDFVGMQQTNTMPC</sequence>
<dbReference type="GeneTree" id="ENSGT00530000063624"/>
<evidence type="ECO:0000256" key="7">
    <source>
        <dbReference type="ARBA" id="ARBA00039289"/>
    </source>
</evidence>
<comment type="subcellular location">
    <subcellularLocation>
        <location evidence="1">Nucleus</location>
    </subcellularLocation>
</comment>
<evidence type="ECO:0000313" key="10">
    <source>
        <dbReference type="Proteomes" id="UP000694569"/>
    </source>
</evidence>
<comment type="function">
    <text evidence="8">Transcriptional coactivator or corepressor of the p300/CBP-mediated transcription complex. May be involved in sex determination, early gonad development, left-right patterning during embryogenesis and differentiation of the adrenal cortex.</text>
</comment>
<accession>A0A8C5LUK0</accession>
<evidence type="ECO:0000256" key="5">
    <source>
        <dbReference type="ARBA" id="ARBA00023163"/>
    </source>
</evidence>
<evidence type="ECO:0000256" key="6">
    <source>
        <dbReference type="ARBA" id="ARBA00023242"/>
    </source>
</evidence>
<evidence type="ECO:0000313" key="9">
    <source>
        <dbReference type="Ensembl" id="ENSLLEP00000002314.1"/>
    </source>
</evidence>
<dbReference type="Ensembl" id="ENSLLET00000002414.1">
    <property type="protein sequence ID" value="ENSLLEP00000002314.1"/>
    <property type="gene ID" value="ENSLLEG00000001504.1"/>
</dbReference>
<evidence type="ECO:0000256" key="3">
    <source>
        <dbReference type="ARBA" id="ARBA00023015"/>
    </source>
</evidence>
<keyword evidence="5" id="KW-0804">Transcription</keyword>
<evidence type="ECO:0000256" key="1">
    <source>
        <dbReference type="ARBA" id="ARBA00004123"/>
    </source>
</evidence>
<dbReference type="InterPro" id="IPR007576">
    <property type="entry name" value="CITED"/>
</dbReference>